<feature type="domain" description="Carboxyltransferase" evidence="4">
    <location>
        <begin position="1"/>
        <end position="204"/>
    </location>
</feature>
<protein>
    <submittedName>
        <fullName evidence="5">5-oxoprolinase subunit PxpB</fullName>
        <ecNumber evidence="5">3.5.2.9</ecNumber>
    </submittedName>
</protein>
<keyword evidence="1" id="KW-0547">Nucleotide-binding</keyword>
<evidence type="ECO:0000313" key="5">
    <source>
        <dbReference type="EMBL" id="QIR07520.1"/>
    </source>
</evidence>
<accession>A0ABX6KAU0</accession>
<evidence type="ECO:0000259" key="4">
    <source>
        <dbReference type="SMART" id="SM00796"/>
    </source>
</evidence>
<dbReference type="Gene3D" id="3.30.1360.40">
    <property type="match status" value="1"/>
</dbReference>
<dbReference type="Gene3D" id="2.40.100.10">
    <property type="entry name" value="Cyclophilin-like"/>
    <property type="match status" value="1"/>
</dbReference>
<name>A0ABX6KAU0_SALCS</name>
<dbReference type="Proteomes" id="UP000501408">
    <property type="component" value="Chromosome 2"/>
</dbReference>
<dbReference type="NCBIfam" id="TIGR00370">
    <property type="entry name" value="5-oxoprolinase subunit PxpB"/>
    <property type="match status" value="1"/>
</dbReference>
<keyword evidence="6" id="KW-1185">Reference proteome</keyword>
<dbReference type="Pfam" id="PF02682">
    <property type="entry name" value="CT_C_D"/>
    <property type="match status" value="1"/>
</dbReference>
<dbReference type="SUPFAM" id="SSF160467">
    <property type="entry name" value="PH0987 N-terminal domain-like"/>
    <property type="match status" value="1"/>
</dbReference>
<dbReference type="InterPro" id="IPR029000">
    <property type="entry name" value="Cyclophilin-like_dom_sf"/>
</dbReference>
<reference evidence="5 6" key="1">
    <citation type="submission" date="2020-03" db="EMBL/GenBank/DDBJ databases">
        <title>Genome mining reveals the biosynthetic pathways of PHA and ectoines of the halophilic strain Salinivibrio costicola M318 isolated from fermented shrimp paste.</title>
        <authorList>
            <person name="Doan T.V."/>
            <person name="Tran L.T."/>
            <person name="Trieu T.A."/>
            <person name="Nguyen Q.V."/>
            <person name="Quach T.N."/>
            <person name="Phi T.Q."/>
            <person name="Kumar S."/>
        </authorList>
    </citation>
    <scope>NUCLEOTIDE SEQUENCE [LARGE SCALE GENOMIC DNA]</scope>
    <source>
        <strain evidence="5 6">M318</strain>
    </source>
</reference>
<evidence type="ECO:0000313" key="6">
    <source>
        <dbReference type="Proteomes" id="UP000501408"/>
    </source>
</evidence>
<gene>
    <name evidence="5" type="primary">pxpB</name>
    <name evidence="5" type="ORF">HBA18_13955</name>
</gene>
<evidence type="ECO:0000256" key="1">
    <source>
        <dbReference type="ARBA" id="ARBA00022741"/>
    </source>
</evidence>
<keyword evidence="2 5" id="KW-0378">Hydrolase</keyword>
<dbReference type="PANTHER" id="PTHR34698">
    <property type="entry name" value="5-OXOPROLINASE SUBUNIT B"/>
    <property type="match status" value="1"/>
</dbReference>
<sequence>MTIMPVNENSLMVYFANQASPETADRIAAVLPILHEELEQYLVDLIPSYTSILVTFDLMAIGQRDFTALIKKALSIADQQYIETDASPMIELPVYYGPEVSLDADTLCRHTELDFDQIISIHASTIYRVYAIGFAPGFAYLGNTDSRIHIPRKQTPRAQVPKGSLALADQQTAIYPKASPGGWQIIGRTPIDLIDYQRENLTVFEMGAKVKFTPINRDEFLALGGRIAEEEYRRAELRAAAKPVWEVA</sequence>
<dbReference type="EC" id="3.5.2.9" evidence="5"/>
<dbReference type="InterPro" id="IPR010016">
    <property type="entry name" value="PxpB"/>
</dbReference>
<dbReference type="SUPFAM" id="SSF50891">
    <property type="entry name" value="Cyclophilin-like"/>
    <property type="match status" value="1"/>
</dbReference>
<proteinExistence type="predicted"/>
<evidence type="ECO:0000256" key="3">
    <source>
        <dbReference type="ARBA" id="ARBA00022840"/>
    </source>
</evidence>
<dbReference type="EMBL" id="CP050267">
    <property type="protein sequence ID" value="QIR07520.1"/>
    <property type="molecule type" value="Genomic_DNA"/>
</dbReference>
<dbReference type="RefSeq" id="WP_096632637.1">
    <property type="nucleotide sequence ID" value="NZ_CP050267.1"/>
</dbReference>
<dbReference type="PANTHER" id="PTHR34698:SF2">
    <property type="entry name" value="5-OXOPROLINASE SUBUNIT B"/>
    <property type="match status" value="1"/>
</dbReference>
<dbReference type="SMART" id="SM00796">
    <property type="entry name" value="AHS1"/>
    <property type="match status" value="1"/>
</dbReference>
<dbReference type="InterPro" id="IPR003833">
    <property type="entry name" value="CT_C_D"/>
</dbReference>
<organism evidence="5 6">
    <name type="scientific">Salinivibrio costicola</name>
    <name type="common">Vibrio costicola</name>
    <dbReference type="NCBI Taxonomy" id="51367"/>
    <lineage>
        <taxon>Bacteria</taxon>
        <taxon>Pseudomonadati</taxon>
        <taxon>Pseudomonadota</taxon>
        <taxon>Gammaproteobacteria</taxon>
        <taxon>Vibrionales</taxon>
        <taxon>Vibrionaceae</taxon>
        <taxon>Salinivibrio</taxon>
    </lineage>
</organism>
<evidence type="ECO:0000256" key="2">
    <source>
        <dbReference type="ARBA" id="ARBA00022801"/>
    </source>
</evidence>
<dbReference type="GO" id="GO:0017168">
    <property type="term" value="F:5-oxoprolinase (ATP-hydrolyzing) activity"/>
    <property type="evidence" value="ECO:0007669"/>
    <property type="project" value="UniProtKB-EC"/>
</dbReference>
<keyword evidence="3" id="KW-0067">ATP-binding</keyword>